<name>A0ABD0PRI1_CIRMR</name>
<evidence type="ECO:0000256" key="1">
    <source>
        <dbReference type="SAM" id="MobiDB-lite"/>
    </source>
</evidence>
<reference evidence="2 3" key="1">
    <citation type="submission" date="2024-05" db="EMBL/GenBank/DDBJ databases">
        <title>Genome sequencing and assembly of Indian major carp, Cirrhinus mrigala (Hamilton, 1822).</title>
        <authorList>
            <person name="Mohindra V."/>
            <person name="Chowdhury L.M."/>
            <person name="Lal K."/>
            <person name="Jena J.K."/>
        </authorList>
    </citation>
    <scope>NUCLEOTIDE SEQUENCE [LARGE SCALE GENOMIC DNA]</scope>
    <source>
        <strain evidence="2">CM1030</strain>
        <tissue evidence="2">Blood</tissue>
    </source>
</reference>
<feature type="non-terminal residue" evidence="2">
    <location>
        <position position="1"/>
    </location>
</feature>
<sequence>PLWPWHFLGQVNRPGILVHSRLGSVHVRTAGPAPRPFRWHSIPRCTLPGPMRMPARAQHFNNGGDEASFTSGVPHHMPPDLAVLAPLLSHMPTPVGNLVKGGDYGRGDDRRTAADSTAAPASAVLL</sequence>
<accession>A0ABD0PRI1</accession>
<dbReference type="Proteomes" id="UP001529510">
    <property type="component" value="Unassembled WGS sequence"/>
</dbReference>
<evidence type="ECO:0000313" key="3">
    <source>
        <dbReference type="Proteomes" id="UP001529510"/>
    </source>
</evidence>
<gene>
    <name evidence="2" type="ORF">M9458_028376</name>
</gene>
<dbReference type="AlphaFoldDB" id="A0ABD0PRI1"/>
<evidence type="ECO:0000313" key="2">
    <source>
        <dbReference type="EMBL" id="KAL0176046.1"/>
    </source>
</evidence>
<protein>
    <submittedName>
        <fullName evidence="2">Uncharacterized protein</fullName>
    </submittedName>
</protein>
<keyword evidence="3" id="KW-1185">Reference proteome</keyword>
<feature type="compositionally biased region" description="Basic and acidic residues" evidence="1">
    <location>
        <begin position="103"/>
        <end position="113"/>
    </location>
</feature>
<dbReference type="EMBL" id="JAMKFB020000014">
    <property type="protein sequence ID" value="KAL0176046.1"/>
    <property type="molecule type" value="Genomic_DNA"/>
</dbReference>
<organism evidence="2 3">
    <name type="scientific">Cirrhinus mrigala</name>
    <name type="common">Mrigala</name>
    <dbReference type="NCBI Taxonomy" id="683832"/>
    <lineage>
        <taxon>Eukaryota</taxon>
        <taxon>Metazoa</taxon>
        <taxon>Chordata</taxon>
        <taxon>Craniata</taxon>
        <taxon>Vertebrata</taxon>
        <taxon>Euteleostomi</taxon>
        <taxon>Actinopterygii</taxon>
        <taxon>Neopterygii</taxon>
        <taxon>Teleostei</taxon>
        <taxon>Ostariophysi</taxon>
        <taxon>Cypriniformes</taxon>
        <taxon>Cyprinidae</taxon>
        <taxon>Labeoninae</taxon>
        <taxon>Labeonini</taxon>
        <taxon>Cirrhinus</taxon>
    </lineage>
</organism>
<comment type="caution">
    <text evidence="2">The sequence shown here is derived from an EMBL/GenBank/DDBJ whole genome shotgun (WGS) entry which is preliminary data.</text>
</comment>
<proteinExistence type="predicted"/>
<feature type="compositionally biased region" description="Low complexity" evidence="1">
    <location>
        <begin position="114"/>
        <end position="126"/>
    </location>
</feature>
<feature type="region of interest" description="Disordered" evidence="1">
    <location>
        <begin position="99"/>
        <end position="126"/>
    </location>
</feature>